<proteinExistence type="predicted"/>
<dbReference type="InParanoid" id="A0A0G4GRI0"/>
<feature type="region of interest" description="Disordered" evidence="1">
    <location>
        <begin position="435"/>
        <end position="500"/>
    </location>
</feature>
<feature type="compositionally biased region" description="Basic and acidic residues" evidence="1">
    <location>
        <begin position="478"/>
        <end position="490"/>
    </location>
</feature>
<accession>A0A0G4GRI0</accession>
<dbReference type="AlphaFoldDB" id="A0A0G4GRI0"/>
<keyword evidence="3" id="KW-1185">Reference proteome</keyword>
<dbReference type="EMBL" id="CDMY01000774">
    <property type="protein sequence ID" value="CEM33168.1"/>
    <property type="molecule type" value="Genomic_DNA"/>
</dbReference>
<evidence type="ECO:0000256" key="1">
    <source>
        <dbReference type="SAM" id="MobiDB-lite"/>
    </source>
</evidence>
<name>A0A0G4GRI0_VITBC</name>
<protein>
    <submittedName>
        <fullName evidence="2">Uncharacterized protein</fullName>
    </submittedName>
</protein>
<reference evidence="2 3" key="1">
    <citation type="submission" date="2014-11" db="EMBL/GenBank/DDBJ databases">
        <authorList>
            <person name="Zhu J."/>
            <person name="Qi W."/>
            <person name="Song R."/>
        </authorList>
    </citation>
    <scope>NUCLEOTIDE SEQUENCE [LARGE SCALE GENOMIC DNA]</scope>
</reference>
<organism evidence="2 3">
    <name type="scientific">Vitrella brassicaformis (strain CCMP3155)</name>
    <dbReference type="NCBI Taxonomy" id="1169540"/>
    <lineage>
        <taxon>Eukaryota</taxon>
        <taxon>Sar</taxon>
        <taxon>Alveolata</taxon>
        <taxon>Colpodellida</taxon>
        <taxon>Vitrellaceae</taxon>
        <taxon>Vitrella</taxon>
    </lineage>
</organism>
<evidence type="ECO:0000313" key="2">
    <source>
        <dbReference type="EMBL" id="CEM33168.1"/>
    </source>
</evidence>
<dbReference type="VEuPathDB" id="CryptoDB:Vbra_10226"/>
<dbReference type="Proteomes" id="UP000041254">
    <property type="component" value="Unassembled WGS sequence"/>
</dbReference>
<evidence type="ECO:0000313" key="3">
    <source>
        <dbReference type="Proteomes" id="UP000041254"/>
    </source>
</evidence>
<sequence length="1079" mass="120108">MAKMIRTSAMGRSLSAFRPVRSSDTTRRLLQLYAEHGRYLNADDTVDFLNVLHRTCPLGTSTGEQWRMLCEDDRAFQRLMDENLPRVVKIMNPKQLSLTFNRLFNMGFEHRAMEMLPTVMRAVPQMPFEAAVGTLSALCSTNQVQAEHLDVLEKAIVRAANTALQPPSPDLIISTLSRLIQHRPESQSVHVLLSVLSRRLSSRRMRQAEEAAVVHALTKCQEWLRHHPLREGEPSEAREMKDDPALEKIVDAVLAETQSARYDTRSLVRFFHHLRRLYGALSAAQLPVFSHLCRMAANHTNQMTQPSPGLLLELHRELSEFDSDSATKALLVIFGRLYERRKDLKLANLLEILNAWHNRPSASCPLVRLVSLCECVRHLGTPLTPVQTIEYIPILDTLDLASSEQEELIRDSINRAVSKHTDLCDRLGKTRADVDKVTRMPIEEEQPEAEKPAAAADQSTAKMDPEAAANEGSGSQPADEKSPEPEERDKARRRMRERQREVHNLEHEVVVSTGRLAALFCRLAGRKPPTGNEALDEIVKAFVEQSKDTLTIHKLTEILKALERRGQYDASLMPLARECATVLQSRLQGESLRQSLGLLERLHGQGALTRPIRQQILLRTLTDWSWVQQAELDLASEALPKGRTDWAKIEDVPLSAFFDGQGLHGSPRRVMRLWLTVLDEASHFPQTALEPNAPADTNTATPRPLGCAVDKVGVSLQVLDINQLSSLCVSAARLLGSDPSSTETSIRAGQREALLRRAALRLHILKDQLTIPSIGAILWSFAALDYLPLDVLLMLGQRFEDLSAAQPSASSWLAFEGATLPRLRAGWLAAQHLVSPTGASALRASFLSIRHFEQFFDDPSRQSETLFFPRQHTGGAARLAVIEDALRQCLLPHTRDYKVPSTPFRADIASAEHGMLFFLAGDTPMAPLEKGDTSGAMGTPSRLLLMDEGLDKPPDKGARPDDWVIDMNSAGGVALRQRLLEAMGWRPIDVNAQFMSSLSHDSRKLASHLYETINKDSSCWGEEATVTPQPHVHDDPTTAPRRVAASAWGITLPNAQRDGVNVYEEGVDGDEYGKMHVNG</sequence>
<gene>
    <name evidence="2" type="ORF">Vbra_10226</name>
</gene>